<feature type="compositionally biased region" description="Polar residues" evidence="1">
    <location>
        <begin position="182"/>
        <end position="197"/>
    </location>
</feature>
<dbReference type="EMBL" id="CACRXK020000319">
    <property type="protein sequence ID" value="CAB3980742.1"/>
    <property type="molecule type" value="Genomic_DNA"/>
</dbReference>
<organism evidence="2 3">
    <name type="scientific">Paramuricea clavata</name>
    <name type="common">Red gorgonian</name>
    <name type="synonym">Violescent sea-whip</name>
    <dbReference type="NCBI Taxonomy" id="317549"/>
    <lineage>
        <taxon>Eukaryota</taxon>
        <taxon>Metazoa</taxon>
        <taxon>Cnidaria</taxon>
        <taxon>Anthozoa</taxon>
        <taxon>Octocorallia</taxon>
        <taxon>Malacalcyonacea</taxon>
        <taxon>Plexauridae</taxon>
        <taxon>Paramuricea</taxon>
    </lineage>
</organism>
<proteinExistence type="predicted"/>
<keyword evidence="3" id="KW-1185">Reference proteome</keyword>
<sequence length="234" mass="27100">MSMLGTWADHIIIQAVANATSLRIHITESAPNFCEPTVVSSVYVESGENVTDIYIRHLDELHYASTTPTAQSVSRQVENGKANKLQPKPNSQNLQTKSRKSYMREYMMKTRKDENLKKKENERKKTYNKNYRTANPEKVKELLKKAAVTYRQSNPDKEKQTKIKYRESNPEKTKDSFKKATATYTQSNPDKVKQTKITYRKSNPKKIKDSSKKSTVTYRQSNIEKSKRIVKNIK</sequence>
<feature type="compositionally biased region" description="Basic and acidic residues" evidence="1">
    <location>
        <begin position="102"/>
        <end position="125"/>
    </location>
</feature>
<feature type="compositionally biased region" description="Basic and acidic residues" evidence="1">
    <location>
        <begin position="154"/>
        <end position="178"/>
    </location>
</feature>
<feature type="region of interest" description="Disordered" evidence="1">
    <location>
        <begin position="79"/>
        <end position="136"/>
    </location>
</feature>
<dbReference type="AlphaFoldDB" id="A0A7D9DAS4"/>
<evidence type="ECO:0000313" key="3">
    <source>
        <dbReference type="Proteomes" id="UP001152795"/>
    </source>
</evidence>
<reference evidence="2" key="1">
    <citation type="submission" date="2020-04" db="EMBL/GenBank/DDBJ databases">
        <authorList>
            <person name="Alioto T."/>
            <person name="Alioto T."/>
            <person name="Gomez Garrido J."/>
        </authorList>
    </citation>
    <scope>NUCLEOTIDE SEQUENCE</scope>
    <source>
        <strain evidence="2">A484AB</strain>
    </source>
</reference>
<feature type="region of interest" description="Disordered" evidence="1">
    <location>
        <begin position="151"/>
        <end position="219"/>
    </location>
</feature>
<comment type="caution">
    <text evidence="2">The sequence shown here is derived from an EMBL/GenBank/DDBJ whole genome shotgun (WGS) entry which is preliminary data.</text>
</comment>
<accession>A0A7D9DAS4</accession>
<evidence type="ECO:0000313" key="2">
    <source>
        <dbReference type="EMBL" id="CAB3980742.1"/>
    </source>
</evidence>
<name>A0A7D9DAS4_PARCT</name>
<gene>
    <name evidence="2" type="ORF">PACLA_8A032890</name>
</gene>
<dbReference type="Proteomes" id="UP001152795">
    <property type="component" value="Unassembled WGS sequence"/>
</dbReference>
<dbReference type="Gene3D" id="3.90.70.80">
    <property type="match status" value="1"/>
</dbReference>
<protein>
    <submittedName>
        <fullName evidence="2">Uncharacterized protein</fullName>
    </submittedName>
</protein>
<evidence type="ECO:0000256" key="1">
    <source>
        <dbReference type="SAM" id="MobiDB-lite"/>
    </source>
</evidence>